<dbReference type="InterPro" id="IPR036047">
    <property type="entry name" value="F-box-like_dom_sf"/>
</dbReference>
<protein>
    <submittedName>
        <fullName evidence="1">F-box containing protein</fullName>
    </submittedName>
</protein>
<dbReference type="EMBL" id="OR343189">
    <property type="protein sequence ID" value="WNL50479.1"/>
    <property type="molecule type" value="Genomic_DNA"/>
</dbReference>
<gene>
    <name evidence="1" type="ORF">MarDSR_440</name>
</gene>
<sequence>METSLFLSVIPSEMMLCIFQKLEKSRDMTNAALTCSVFYNVIQSNKDRLTILAPFERVFHKYAPKDVQALHGVPRKRDRAVGYCSMFLNRKFHGKTWAKYGYRQKFLCTFSSNDLEGPYEYTEDCQGVREKTSGAFSKGKRTGLWNCGMSHEYGQTCAVVYRDGKLVMYQSPNYIRVCEENGNVEYVSDMEDSEFFHCPNSGAKHPVFRKKSEIRSHPDKVYSHCCKEHQREMPKFLL</sequence>
<accession>A0AA96EMR4</accession>
<organism evidence="1">
    <name type="scientific">Marseillevirus sp</name>
    <dbReference type="NCBI Taxonomy" id="2809551"/>
    <lineage>
        <taxon>Viruses</taxon>
        <taxon>Varidnaviria</taxon>
        <taxon>Bamfordvirae</taxon>
        <taxon>Nucleocytoviricota</taxon>
        <taxon>Megaviricetes</taxon>
        <taxon>Pimascovirales</taxon>
        <taxon>Pimascovirales incertae sedis</taxon>
        <taxon>Marseilleviridae</taxon>
        <taxon>Marseillevirus</taxon>
    </lineage>
</organism>
<name>A0AA96EMR4_9VIRU</name>
<evidence type="ECO:0000313" key="1">
    <source>
        <dbReference type="EMBL" id="WNL50479.1"/>
    </source>
</evidence>
<dbReference type="SUPFAM" id="SSF81383">
    <property type="entry name" value="F-box domain"/>
    <property type="match status" value="1"/>
</dbReference>
<proteinExistence type="predicted"/>
<reference evidence="1" key="1">
    <citation type="submission" date="2023-07" db="EMBL/GenBank/DDBJ databases">
        <authorList>
            <person name="Xia Y."/>
        </authorList>
    </citation>
    <scope>NUCLEOTIDE SEQUENCE</scope>
    <source>
        <strain evidence="1">E</strain>
    </source>
</reference>